<dbReference type="SUPFAM" id="SSF52540">
    <property type="entry name" value="P-loop containing nucleoside triphosphate hydrolases"/>
    <property type="match status" value="1"/>
</dbReference>
<organism evidence="3 4">
    <name type="scientific">Eiseniibacteriota bacterium</name>
    <dbReference type="NCBI Taxonomy" id="2212470"/>
    <lineage>
        <taxon>Bacteria</taxon>
        <taxon>Candidatus Eiseniibacteriota</taxon>
    </lineage>
</organism>
<keyword evidence="3" id="KW-0067">ATP-binding</keyword>
<dbReference type="Pfam" id="PF13635">
    <property type="entry name" value="DUF4143"/>
    <property type="match status" value="1"/>
</dbReference>
<gene>
    <name evidence="3" type="ORF">FJY75_07720</name>
</gene>
<evidence type="ECO:0000259" key="2">
    <source>
        <dbReference type="Pfam" id="PF13635"/>
    </source>
</evidence>
<dbReference type="InterPro" id="IPR041682">
    <property type="entry name" value="AAA_14"/>
</dbReference>
<feature type="domain" description="DUF4143" evidence="2">
    <location>
        <begin position="209"/>
        <end position="357"/>
    </location>
</feature>
<sequence>MDGMKKRSLAPVLTELAFSDHKMALVSGPRQCGKTTLGRMLLRGRRSGAYWNWDEAKFRRLWALDPSAVLPGSRGRGVPLVVLDEIHKHRLWKRSLKGVYDTLEAPCDILVTGSARLDIYKKGSDSLLGRHLSFRLHPFSLREMQRSDVPTPDESLGLLFEGGVRRGKATEGNLKSLMVYGPFPEPLLVQDVRKARLWRRNHERLVVREDLRDLSRLPELDRIEMLNALLPDRVGSPFSLASVGRDLEVSIPTVKRWISYLKALYYLFEVKPWHRGIRRSLRREGKVYLWDYGAIRNEAPRFENLVASHLLKACHFWTDSGHGEFELRYLRNKEGREIDFLIVRDGVPWLPVEVKSGDLSPSASWKALGPLLPCKQGLQVVRKPVRHLRESGGTRVLVIGAAEALGCLA</sequence>
<keyword evidence="3" id="KW-0547">Nucleotide-binding</keyword>
<proteinExistence type="predicted"/>
<accession>A0A937XC45</accession>
<dbReference type="PANTHER" id="PTHR43566">
    <property type="entry name" value="CONSERVED PROTEIN"/>
    <property type="match status" value="1"/>
</dbReference>
<dbReference type="InterPro" id="IPR027417">
    <property type="entry name" value="P-loop_NTPase"/>
</dbReference>
<reference evidence="3" key="1">
    <citation type="submission" date="2019-03" db="EMBL/GenBank/DDBJ databases">
        <title>Lake Tanganyika Metagenome-Assembled Genomes (MAGs).</title>
        <authorList>
            <person name="Tran P."/>
        </authorList>
    </citation>
    <scope>NUCLEOTIDE SEQUENCE</scope>
    <source>
        <strain evidence="3">M_DeepCast_400m_m2_100</strain>
    </source>
</reference>
<dbReference type="Pfam" id="PF13173">
    <property type="entry name" value="AAA_14"/>
    <property type="match status" value="1"/>
</dbReference>
<dbReference type="InterPro" id="IPR025420">
    <property type="entry name" value="DUF4143"/>
</dbReference>
<evidence type="ECO:0000259" key="1">
    <source>
        <dbReference type="Pfam" id="PF13173"/>
    </source>
</evidence>
<name>A0A937XC45_UNCEI</name>
<dbReference type="PANTHER" id="PTHR43566:SF1">
    <property type="entry name" value="AAA+ ATPASE DOMAIN-CONTAINING PROTEIN"/>
    <property type="match status" value="1"/>
</dbReference>
<evidence type="ECO:0000313" key="3">
    <source>
        <dbReference type="EMBL" id="MBM3317726.1"/>
    </source>
</evidence>
<dbReference type="Proteomes" id="UP000748308">
    <property type="component" value="Unassembled WGS sequence"/>
</dbReference>
<feature type="domain" description="AAA" evidence="1">
    <location>
        <begin position="21"/>
        <end position="144"/>
    </location>
</feature>
<comment type="caution">
    <text evidence="3">The sequence shown here is derived from an EMBL/GenBank/DDBJ whole genome shotgun (WGS) entry which is preliminary data.</text>
</comment>
<protein>
    <submittedName>
        <fullName evidence="3">ATP-binding protein</fullName>
    </submittedName>
</protein>
<dbReference type="EMBL" id="VGIY01000176">
    <property type="protein sequence ID" value="MBM3317726.1"/>
    <property type="molecule type" value="Genomic_DNA"/>
</dbReference>
<dbReference type="GO" id="GO:0005524">
    <property type="term" value="F:ATP binding"/>
    <property type="evidence" value="ECO:0007669"/>
    <property type="project" value="UniProtKB-KW"/>
</dbReference>
<evidence type="ECO:0000313" key="4">
    <source>
        <dbReference type="Proteomes" id="UP000748308"/>
    </source>
</evidence>
<dbReference type="AlphaFoldDB" id="A0A937XC45"/>